<dbReference type="Proteomes" id="UP000198324">
    <property type="component" value="Unassembled WGS sequence"/>
</dbReference>
<evidence type="ECO:0000256" key="11">
    <source>
        <dbReference type="ARBA" id="ARBA00022837"/>
    </source>
</evidence>
<keyword evidence="7" id="KW-0004">4Fe-4S</keyword>
<feature type="domain" description="4Fe-4S Mo/W bis-MGD-type" evidence="18">
    <location>
        <begin position="43"/>
        <end position="99"/>
    </location>
</feature>
<dbReference type="GO" id="GO:0008863">
    <property type="term" value="F:formate dehydrogenase (NAD+) activity"/>
    <property type="evidence" value="ECO:0007669"/>
    <property type="project" value="InterPro"/>
</dbReference>
<dbReference type="NCBIfam" id="TIGR01409">
    <property type="entry name" value="TAT_signal_seq"/>
    <property type="match status" value="1"/>
</dbReference>
<dbReference type="AlphaFoldDB" id="A0A238YFF1"/>
<protein>
    <submittedName>
        <fullName evidence="19">Formate dehydrogenase major subunit</fullName>
    </submittedName>
</protein>
<name>A0A238YFF1_9BACT</name>
<dbReference type="InterPro" id="IPR006656">
    <property type="entry name" value="Mopterin_OxRdtase"/>
</dbReference>
<evidence type="ECO:0000256" key="4">
    <source>
        <dbReference type="ARBA" id="ARBA00010312"/>
    </source>
</evidence>
<dbReference type="InterPro" id="IPR006443">
    <property type="entry name" value="Formate-DH-alph_fdnG"/>
</dbReference>
<dbReference type="EMBL" id="FZOC01000001">
    <property type="protein sequence ID" value="SNR69702.1"/>
    <property type="molecule type" value="Genomic_DNA"/>
</dbReference>
<gene>
    <name evidence="19" type="ORF">SAMN04488503_0929</name>
</gene>
<evidence type="ECO:0000256" key="8">
    <source>
        <dbReference type="ARBA" id="ARBA00022723"/>
    </source>
</evidence>
<sequence>MSVSRRGFIKLLGAGTAALGLSRLGIDLSPTQAYAAGLKIEGAKESISICPFCSCCCNVLVHAKDGKIINVEGDPDYPVSGGGLCAKGASLKSLHNSPERLTKPLYRAPGATKWVEKDWDWMMERIAKRIKNQRDRDFKAKNASGAVVNRLESVFHLGSSQVSNEEAAVLHQMIRAFGIVHFDHQARICHSPSVPALAECFGRGAMTNHYSDLGNSDAVLIMGSNCAEHHPMTFRWINMAKEKGAVVVHVDPKFSRTSARSSYHVPIRSGTDIAMLGGMIKYILDNKKYFEEFVVNYTNASFLVGEKYSFKDGMFAGFDAAKGTYDKGAWAFEKDEKGLVKRDRTLKHPRCVINVMREHYSRYDLDKVSSVTGVSKADLLRVYEDFSATGKPNKAGAFVYALGWTQHSVGVQNIRASGLIQQLLGNVGVAGGGIAALRGEPNVQGTTDHALLYGYLPGYHSTPTAKYQSLGEYLKAYTPKSADPMSVNWWQNRPKYVVSLLKSWYGDNATKDNDFGYSWVPKMDPGEDYSHLYIFDRMYKDQIKGGLCFGHNPCQSVPNSNKVRKAWDKLDWLVIGEVFHNETTDNWRRPGVDPKKIKTEVFLLPSAYRAEKAGTISNSGRWHMWHYKCAEPLGKSRNMGEMFVEIMNRVRDLYLKDGGAFPEPITKADYPKTFDAEAVAKRINGVFTRETTVGGKTYQRGQCVPGFPNLKDDGSTTSMNWLYCGGFTEEAGNLAKRRDLAQTPMQAKIHLFPKFAWAWPMDRRILYNRASVDVNGKPYNPDKAVIEWKDGKWVGDVPDGGQPPMAMKDGVYPFIMHTEGHSQLFGPGREDGPFPEHYEPAETPLTVNPFSAQMHNPVMKVIKSDMDKLAEHGDPRFPIVLTTYSLTEHWCSGSETRNGPALLEAEPQQYIEMSHELAKEKGVKNGDVVIVESLRGKTQAVAMVTVRVKPFTIMGKTTHLVGMPFCFGWTKPKCGDTTNRVTVSIGDPNTSIPEYKACLVNVYKATKVTEL</sequence>
<dbReference type="NCBIfam" id="TIGR01553">
    <property type="entry name" value="formate-DH-alph"/>
    <property type="match status" value="1"/>
</dbReference>
<dbReference type="GO" id="GO:0030151">
    <property type="term" value="F:molybdenum ion binding"/>
    <property type="evidence" value="ECO:0007669"/>
    <property type="project" value="TreeGrafter"/>
</dbReference>
<dbReference type="SUPFAM" id="SSF53706">
    <property type="entry name" value="Formate dehydrogenase/DMSO reductase, domains 1-3"/>
    <property type="match status" value="1"/>
</dbReference>
<evidence type="ECO:0000256" key="5">
    <source>
        <dbReference type="ARBA" id="ARBA00011771"/>
    </source>
</evidence>
<evidence type="ECO:0000256" key="3">
    <source>
        <dbReference type="ARBA" id="ARBA00004418"/>
    </source>
</evidence>
<evidence type="ECO:0000256" key="10">
    <source>
        <dbReference type="ARBA" id="ARBA00022764"/>
    </source>
</evidence>
<dbReference type="GO" id="GO:0009061">
    <property type="term" value="P:anaerobic respiration"/>
    <property type="evidence" value="ECO:0007669"/>
    <property type="project" value="TreeGrafter"/>
</dbReference>
<keyword evidence="14" id="KW-0560">Oxidoreductase</keyword>
<dbReference type="OrthoDB" id="9757870at2"/>
<dbReference type="GO" id="GO:0009055">
    <property type="term" value="F:electron transfer activity"/>
    <property type="evidence" value="ECO:0007669"/>
    <property type="project" value="InterPro"/>
</dbReference>
<dbReference type="Pfam" id="PF04879">
    <property type="entry name" value="Molybdop_Fe4S4"/>
    <property type="match status" value="1"/>
</dbReference>
<evidence type="ECO:0000256" key="9">
    <source>
        <dbReference type="ARBA" id="ARBA00022729"/>
    </source>
</evidence>
<evidence type="ECO:0000256" key="1">
    <source>
        <dbReference type="ARBA" id="ARBA00001930"/>
    </source>
</evidence>
<dbReference type="Gene3D" id="3.40.50.740">
    <property type="match status" value="1"/>
</dbReference>
<keyword evidence="9" id="KW-0732">Signal</keyword>
<evidence type="ECO:0000256" key="2">
    <source>
        <dbReference type="ARBA" id="ARBA00001966"/>
    </source>
</evidence>
<keyword evidence="12" id="KW-0712">Selenocysteine</keyword>
<dbReference type="GO" id="GO:0047111">
    <property type="term" value="F:formate dehydrogenase (cytochrome-c-553) activity"/>
    <property type="evidence" value="ECO:0007669"/>
    <property type="project" value="InterPro"/>
</dbReference>
<dbReference type="PANTHER" id="PTHR43598:SF1">
    <property type="entry name" value="FORMATE DEHYDROGENASE-O MAJOR SUBUNIT"/>
    <property type="match status" value="1"/>
</dbReference>
<keyword evidence="8" id="KW-0479">Metal-binding</keyword>
<evidence type="ECO:0000259" key="18">
    <source>
        <dbReference type="PROSITE" id="PS51669"/>
    </source>
</evidence>
<reference evidence="19 20" key="1">
    <citation type="submission" date="2017-06" db="EMBL/GenBank/DDBJ databases">
        <authorList>
            <person name="Kim H.J."/>
            <person name="Triplett B.A."/>
        </authorList>
    </citation>
    <scope>NUCLEOTIDE SEQUENCE [LARGE SCALE GENOMIC DNA]</scope>
    <source>
        <strain evidence="19 20">DSM 13116</strain>
    </source>
</reference>
<evidence type="ECO:0000313" key="20">
    <source>
        <dbReference type="Proteomes" id="UP000198324"/>
    </source>
</evidence>
<evidence type="ECO:0000256" key="12">
    <source>
        <dbReference type="ARBA" id="ARBA00022933"/>
    </source>
</evidence>
<dbReference type="InterPro" id="IPR019546">
    <property type="entry name" value="TAT_signal_bac_arc"/>
</dbReference>
<dbReference type="Gene3D" id="3.40.228.10">
    <property type="entry name" value="Dimethylsulfoxide Reductase, domain 2"/>
    <property type="match status" value="2"/>
</dbReference>
<evidence type="ECO:0000256" key="7">
    <source>
        <dbReference type="ARBA" id="ARBA00022485"/>
    </source>
</evidence>
<dbReference type="PROSITE" id="PS51318">
    <property type="entry name" value="TAT"/>
    <property type="match status" value="1"/>
</dbReference>
<dbReference type="GO" id="GO:0042597">
    <property type="term" value="C:periplasmic space"/>
    <property type="evidence" value="ECO:0007669"/>
    <property type="project" value="UniProtKB-SubCell"/>
</dbReference>
<dbReference type="CDD" id="cd02792">
    <property type="entry name" value="MopB_CT_Formate-Dh-Na-like"/>
    <property type="match status" value="1"/>
</dbReference>
<dbReference type="RefSeq" id="WP_089272154.1">
    <property type="nucleotide sequence ID" value="NZ_FZOC01000001.1"/>
</dbReference>
<evidence type="ECO:0000256" key="17">
    <source>
        <dbReference type="ARBA" id="ARBA00023245"/>
    </source>
</evidence>
<keyword evidence="16" id="KW-0411">Iron-sulfur</keyword>
<comment type="cofactor">
    <cofactor evidence="1">
        <name>W-bis(molybdopterin guanine dinucleotide)</name>
        <dbReference type="ChEBI" id="CHEBI:60537"/>
    </cofactor>
</comment>
<keyword evidence="6" id="KW-0813">Transport</keyword>
<keyword evidence="17" id="KW-0826">Tungsten</keyword>
<evidence type="ECO:0000256" key="15">
    <source>
        <dbReference type="ARBA" id="ARBA00023004"/>
    </source>
</evidence>
<evidence type="ECO:0000256" key="6">
    <source>
        <dbReference type="ARBA" id="ARBA00022448"/>
    </source>
</evidence>
<dbReference type="FunFam" id="3.40.228.10:FF:000009">
    <property type="entry name" value="Formate dehydrogenase, alpha subunit, selenocysteine-containing"/>
    <property type="match status" value="1"/>
</dbReference>
<dbReference type="PANTHER" id="PTHR43598">
    <property type="entry name" value="TUNGSTEN-CONTAINING FORMYLMETHANOFURAN DEHYDROGENASE 2 SUBUNIT B"/>
    <property type="match status" value="1"/>
</dbReference>
<keyword evidence="15" id="KW-0408">Iron</keyword>
<accession>A0A238YFF1</accession>
<organism evidence="19 20">
    <name type="scientific">Humidesulfovibrio mexicanus</name>
    <dbReference type="NCBI Taxonomy" id="147047"/>
    <lineage>
        <taxon>Bacteria</taxon>
        <taxon>Pseudomonadati</taxon>
        <taxon>Thermodesulfobacteriota</taxon>
        <taxon>Desulfovibrionia</taxon>
        <taxon>Desulfovibrionales</taxon>
        <taxon>Desulfovibrionaceae</taxon>
        <taxon>Humidesulfovibrio</taxon>
    </lineage>
</organism>
<dbReference type="Gene3D" id="2.40.40.20">
    <property type="match status" value="1"/>
</dbReference>
<dbReference type="Gene3D" id="3.30.200.210">
    <property type="match status" value="1"/>
</dbReference>
<dbReference type="InterPro" id="IPR006311">
    <property type="entry name" value="TAT_signal"/>
</dbReference>
<proteinExistence type="inferred from homology"/>
<evidence type="ECO:0000256" key="14">
    <source>
        <dbReference type="ARBA" id="ARBA00023002"/>
    </source>
</evidence>
<dbReference type="SMART" id="SM00926">
    <property type="entry name" value="Molybdop_Fe4S4"/>
    <property type="match status" value="1"/>
</dbReference>
<dbReference type="GO" id="GO:0051539">
    <property type="term" value="F:4 iron, 4 sulfur cluster binding"/>
    <property type="evidence" value="ECO:0007669"/>
    <property type="project" value="UniProtKB-KW"/>
</dbReference>
<dbReference type="SUPFAM" id="SSF50692">
    <property type="entry name" value="ADC-like"/>
    <property type="match status" value="1"/>
</dbReference>
<dbReference type="PROSITE" id="PS51669">
    <property type="entry name" value="4FE4S_MOW_BIS_MGD"/>
    <property type="match status" value="1"/>
</dbReference>
<comment type="subcellular location">
    <subcellularLocation>
        <location evidence="3">Periplasm</location>
    </subcellularLocation>
</comment>
<dbReference type="Pfam" id="PF00384">
    <property type="entry name" value="Molybdopterin"/>
    <property type="match status" value="1"/>
</dbReference>
<comment type="cofactor">
    <cofactor evidence="2">
        <name>[4Fe-4S] cluster</name>
        <dbReference type="ChEBI" id="CHEBI:49883"/>
    </cofactor>
</comment>
<keyword evidence="13" id="KW-0249">Electron transport</keyword>
<dbReference type="GO" id="GO:0043546">
    <property type="term" value="F:molybdopterin cofactor binding"/>
    <property type="evidence" value="ECO:0007669"/>
    <property type="project" value="InterPro"/>
</dbReference>
<evidence type="ECO:0000256" key="16">
    <source>
        <dbReference type="ARBA" id="ARBA00023014"/>
    </source>
</evidence>
<dbReference type="Pfam" id="PF01568">
    <property type="entry name" value="Molydop_binding"/>
    <property type="match status" value="1"/>
</dbReference>
<comment type="subunit">
    <text evidence="5">Heterodimer of a large and a small subunit.</text>
</comment>
<dbReference type="InterPro" id="IPR006657">
    <property type="entry name" value="MoPterin_dinucl-bd_dom"/>
</dbReference>
<evidence type="ECO:0000313" key="19">
    <source>
        <dbReference type="EMBL" id="SNR69702.1"/>
    </source>
</evidence>
<comment type="similarity">
    <text evidence="4">Belongs to the prokaryotic molybdopterin-containing oxidoreductase family.</text>
</comment>
<keyword evidence="20" id="KW-1185">Reference proteome</keyword>
<dbReference type="InterPro" id="IPR006963">
    <property type="entry name" value="Mopterin_OxRdtase_4Fe-4S_dom"/>
</dbReference>
<keyword evidence="10" id="KW-0574">Periplasm</keyword>
<keyword evidence="11" id="KW-0106">Calcium</keyword>
<evidence type="ECO:0000256" key="13">
    <source>
        <dbReference type="ARBA" id="ARBA00022982"/>
    </source>
</evidence>
<dbReference type="InterPro" id="IPR009010">
    <property type="entry name" value="Asp_de-COase-like_dom_sf"/>
</dbReference>